<dbReference type="OrthoDB" id="3270641at2759"/>
<proteinExistence type="predicted"/>
<dbReference type="InParanoid" id="S8FA33"/>
<sequence length="163" mass="18039">LLSSQTASAKPINRTIDDHYGDSFTGVQPAYGGRWNYGPNCSECAIHPEPADTFMSSWHDSTTSPTNDISVALNFTGTAIWVYCIIPDTISTVQGVSTFVNISFELDDKPVEKYTHPPGATSYEYNVTVYSHPKLDNTQHILKMSAVQGENSSVFLFDWAKYT</sequence>
<organism evidence="1 2">
    <name type="scientific">Fomitopsis schrenkii</name>
    <name type="common">Brown rot fungus</name>
    <dbReference type="NCBI Taxonomy" id="2126942"/>
    <lineage>
        <taxon>Eukaryota</taxon>
        <taxon>Fungi</taxon>
        <taxon>Dikarya</taxon>
        <taxon>Basidiomycota</taxon>
        <taxon>Agaricomycotina</taxon>
        <taxon>Agaricomycetes</taxon>
        <taxon>Polyporales</taxon>
        <taxon>Fomitopsis</taxon>
    </lineage>
</organism>
<evidence type="ECO:0000313" key="2">
    <source>
        <dbReference type="Proteomes" id="UP000015241"/>
    </source>
</evidence>
<dbReference type="AlphaFoldDB" id="S8FA33"/>
<accession>S8FA33</accession>
<reference evidence="1 2" key="1">
    <citation type="journal article" date="2012" name="Science">
        <title>The Paleozoic origin of enzymatic lignin decomposition reconstructed from 31 fungal genomes.</title>
        <authorList>
            <person name="Floudas D."/>
            <person name="Binder M."/>
            <person name="Riley R."/>
            <person name="Barry K."/>
            <person name="Blanchette R.A."/>
            <person name="Henrissat B."/>
            <person name="Martinez A.T."/>
            <person name="Otillar R."/>
            <person name="Spatafora J.W."/>
            <person name="Yadav J.S."/>
            <person name="Aerts A."/>
            <person name="Benoit I."/>
            <person name="Boyd A."/>
            <person name="Carlson A."/>
            <person name="Copeland A."/>
            <person name="Coutinho P.M."/>
            <person name="de Vries R.P."/>
            <person name="Ferreira P."/>
            <person name="Findley K."/>
            <person name="Foster B."/>
            <person name="Gaskell J."/>
            <person name="Glotzer D."/>
            <person name="Gorecki P."/>
            <person name="Heitman J."/>
            <person name="Hesse C."/>
            <person name="Hori C."/>
            <person name="Igarashi K."/>
            <person name="Jurgens J.A."/>
            <person name="Kallen N."/>
            <person name="Kersten P."/>
            <person name="Kohler A."/>
            <person name="Kuees U."/>
            <person name="Kumar T.K.A."/>
            <person name="Kuo A."/>
            <person name="LaButti K."/>
            <person name="Larrondo L.F."/>
            <person name="Lindquist E."/>
            <person name="Ling A."/>
            <person name="Lombard V."/>
            <person name="Lucas S."/>
            <person name="Lundell T."/>
            <person name="Martin R."/>
            <person name="McLaughlin D.J."/>
            <person name="Morgenstern I."/>
            <person name="Morin E."/>
            <person name="Murat C."/>
            <person name="Nagy L.G."/>
            <person name="Nolan M."/>
            <person name="Ohm R.A."/>
            <person name="Patyshakuliyeva A."/>
            <person name="Rokas A."/>
            <person name="Ruiz-Duenas F.J."/>
            <person name="Sabat G."/>
            <person name="Salamov A."/>
            <person name="Samejima M."/>
            <person name="Schmutz J."/>
            <person name="Slot J.C."/>
            <person name="St John F."/>
            <person name="Stenlid J."/>
            <person name="Sun H."/>
            <person name="Sun S."/>
            <person name="Syed K."/>
            <person name="Tsang A."/>
            <person name="Wiebenga A."/>
            <person name="Young D."/>
            <person name="Pisabarro A."/>
            <person name="Eastwood D.C."/>
            <person name="Martin F."/>
            <person name="Cullen D."/>
            <person name="Grigoriev I.V."/>
            <person name="Hibbett D.S."/>
        </authorList>
    </citation>
    <scope>NUCLEOTIDE SEQUENCE</scope>
    <source>
        <strain evidence="2">FP-58527</strain>
    </source>
</reference>
<feature type="non-terminal residue" evidence="1">
    <location>
        <position position="163"/>
    </location>
</feature>
<dbReference type="Proteomes" id="UP000015241">
    <property type="component" value="Unassembled WGS sequence"/>
</dbReference>
<dbReference type="HOGENOM" id="CLU_081164_2_0_1"/>
<gene>
    <name evidence="1" type="ORF">FOMPIDRAFT_1090759</name>
</gene>
<keyword evidence="2" id="KW-1185">Reference proteome</keyword>
<name>S8FA33_FOMSC</name>
<protein>
    <submittedName>
        <fullName evidence="1">Uncharacterized protein</fullName>
    </submittedName>
</protein>
<dbReference type="Gene3D" id="2.60.120.260">
    <property type="entry name" value="Galactose-binding domain-like"/>
    <property type="match status" value="1"/>
</dbReference>
<feature type="non-terminal residue" evidence="1">
    <location>
        <position position="1"/>
    </location>
</feature>
<evidence type="ECO:0000313" key="1">
    <source>
        <dbReference type="EMBL" id="EPS95479.1"/>
    </source>
</evidence>
<dbReference type="EMBL" id="KE504206">
    <property type="protein sequence ID" value="EPS95479.1"/>
    <property type="molecule type" value="Genomic_DNA"/>
</dbReference>
<dbReference type="eggNOG" id="ENOG502SP6Y">
    <property type="taxonomic scope" value="Eukaryota"/>
</dbReference>